<reference evidence="2" key="2">
    <citation type="journal article" date="2022" name="Microbiol. Resour. Announc.">
        <title>Metagenome Sequencing to Explore Phylogenomics of Terrestrial Cyanobacteria.</title>
        <authorList>
            <person name="Ward R.D."/>
            <person name="Stajich J.E."/>
            <person name="Johansen J.R."/>
            <person name="Huntemann M."/>
            <person name="Clum A."/>
            <person name="Foster B."/>
            <person name="Foster B."/>
            <person name="Roux S."/>
            <person name="Palaniappan K."/>
            <person name="Varghese N."/>
            <person name="Mukherjee S."/>
            <person name="Reddy T.B.K."/>
            <person name="Daum C."/>
            <person name="Copeland A."/>
            <person name="Chen I.A."/>
            <person name="Ivanova N.N."/>
            <person name="Kyrpides N.C."/>
            <person name="Shapiro N."/>
            <person name="Eloe-Fadrosh E.A."/>
            <person name="Pietrasiak N."/>
        </authorList>
    </citation>
    <scope>NUCLEOTIDE SEQUENCE</scope>
    <source>
        <strain evidence="2">UHER 2000/2452</strain>
    </source>
</reference>
<dbReference type="EMBL" id="JAHHHD010000023">
    <property type="protein sequence ID" value="MBW4660633.1"/>
    <property type="molecule type" value="Genomic_DNA"/>
</dbReference>
<feature type="compositionally biased region" description="Basic and acidic residues" evidence="1">
    <location>
        <begin position="188"/>
        <end position="198"/>
    </location>
</feature>
<reference evidence="2" key="1">
    <citation type="submission" date="2021-05" db="EMBL/GenBank/DDBJ databases">
        <authorList>
            <person name="Pietrasiak N."/>
            <person name="Ward R."/>
            <person name="Stajich J.E."/>
            <person name="Kurbessoian T."/>
        </authorList>
    </citation>
    <scope>NUCLEOTIDE SEQUENCE</scope>
    <source>
        <strain evidence="2">UHER 2000/2452</strain>
    </source>
</reference>
<dbReference type="AlphaFoldDB" id="A0A951QG74"/>
<evidence type="ECO:0000313" key="2">
    <source>
        <dbReference type="EMBL" id="MBW4660633.1"/>
    </source>
</evidence>
<dbReference type="Proteomes" id="UP000757435">
    <property type="component" value="Unassembled WGS sequence"/>
</dbReference>
<evidence type="ECO:0000313" key="3">
    <source>
        <dbReference type="Proteomes" id="UP000757435"/>
    </source>
</evidence>
<feature type="region of interest" description="Disordered" evidence="1">
    <location>
        <begin position="100"/>
        <end position="126"/>
    </location>
</feature>
<sequence>MKATISNLISKVSSFFSRFQLRQISVMALAGLLLLTTVACNPSSPTSVGTGSYNERVAQPTNDKTYQPSDGLNSSNEYDDTQDSKTLKAKTRAVVDRAKRNVNQVQTPGELADEVKSGVPNPAKDAGKVINQAKDQATRDAKAGFNNLQNNLDKAGDRLQDAAQGAKQNVGQTGKEAVRSVKRNAEDAADFAKDKTNDAVDAAQRAADRV</sequence>
<name>A0A951QG74_9CYAN</name>
<dbReference type="Gene3D" id="1.20.120.20">
    <property type="entry name" value="Apolipoprotein"/>
    <property type="match status" value="1"/>
</dbReference>
<protein>
    <submittedName>
        <fullName evidence="2">Uncharacterized protein</fullName>
    </submittedName>
</protein>
<feature type="region of interest" description="Disordered" evidence="1">
    <location>
        <begin position="162"/>
        <end position="181"/>
    </location>
</feature>
<accession>A0A951QG74</accession>
<comment type="caution">
    <text evidence="2">The sequence shown here is derived from an EMBL/GenBank/DDBJ whole genome shotgun (WGS) entry which is preliminary data.</text>
</comment>
<gene>
    <name evidence="2" type="ORF">KME15_18325</name>
</gene>
<feature type="region of interest" description="Disordered" evidence="1">
    <location>
        <begin position="44"/>
        <end position="88"/>
    </location>
</feature>
<evidence type="ECO:0000256" key="1">
    <source>
        <dbReference type="SAM" id="MobiDB-lite"/>
    </source>
</evidence>
<feature type="compositionally biased region" description="Polar residues" evidence="1">
    <location>
        <begin position="44"/>
        <end position="76"/>
    </location>
</feature>
<organism evidence="2 3">
    <name type="scientific">Drouetiella hepatica Uher 2000/2452</name>
    <dbReference type="NCBI Taxonomy" id="904376"/>
    <lineage>
        <taxon>Bacteria</taxon>
        <taxon>Bacillati</taxon>
        <taxon>Cyanobacteriota</taxon>
        <taxon>Cyanophyceae</taxon>
        <taxon>Oculatellales</taxon>
        <taxon>Oculatellaceae</taxon>
        <taxon>Drouetiella</taxon>
    </lineage>
</organism>
<proteinExistence type="predicted"/>
<feature type="region of interest" description="Disordered" evidence="1">
    <location>
        <begin position="188"/>
        <end position="210"/>
    </location>
</feature>
<feature type="compositionally biased region" description="Low complexity" evidence="1">
    <location>
        <begin position="199"/>
        <end position="210"/>
    </location>
</feature>